<dbReference type="InterPro" id="IPR001870">
    <property type="entry name" value="B30.2/SPRY"/>
</dbReference>
<sequence length="154" mass="17238">MPGWDYLSYAYHGDDGKLFCSKGYGNTYGPTYTTGDTVGCGINSVTREIFFTKNGKNLGVANKTVRTDQDLYPIVGIRSFGGLVRVNFGQQPFVYDVTDDLKKLPIQRQTALELNQWLFELNGYSNDNEDSLLDSDSSISHRFNKSDTSSEAEF</sequence>
<dbReference type="Proteomes" id="UP000887540">
    <property type="component" value="Unplaced"/>
</dbReference>
<accession>A0A914E916</accession>
<protein>
    <submittedName>
        <fullName evidence="3">B30.2/SPRY domain-containing protein</fullName>
    </submittedName>
</protein>
<dbReference type="Gene3D" id="2.60.120.920">
    <property type="match status" value="1"/>
</dbReference>
<proteinExistence type="predicted"/>
<reference evidence="3" key="1">
    <citation type="submission" date="2022-11" db="UniProtKB">
        <authorList>
            <consortium name="WormBaseParasite"/>
        </authorList>
    </citation>
    <scope>IDENTIFICATION</scope>
</reference>
<dbReference type="InterPro" id="IPR013320">
    <property type="entry name" value="ConA-like_dom_sf"/>
</dbReference>
<dbReference type="InterPro" id="IPR050618">
    <property type="entry name" value="Ubq-SigPath_Reg"/>
</dbReference>
<organism evidence="2 3">
    <name type="scientific">Acrobeloides nanus</name>
    <dbReference type="NCBI Taxonomy" id="290746"/>
    <lineage>
        <taxon>Eukaryota</taxon>
        <taxon>Metazoa</taxon>
        <taxon>Ecdysozoa</taxon>
        <taxon>Nematoda</taxon>
        <taxon>Chromadorea</taxon>
        <taxon>Rhabditida</taxon>
        <taxon>Tylenchina</taxon>
        <taxon>Cephalobomorpha</taxon>
        <taxon>Cephaloboidea</taxon>
        <taxon>Cephalobidae</taxon>
        <taxon>Acrobeloides</taxon>
    </lineage>
</organism>
<dbReference type="Pfam" id="PF00622">
    <property type="entry name" value="SPRY"/>
    <property type="match status" value="1"/>
</dbReference>
<dbReference type="PANTHER" id="PTHR12864">
    <property type="entry name" value="RAN BINDING PROTEIN 9-RELATED"/>
    <property type="match status" value="1"/>
</dbReference>
<evidence type="ECO:0000313" key="3">
    <source>
        <dbReference type="WBParaSite" id="ACRNAN_scaffold6208.g23435.t1"/>
    </source>
</evidence>
<keyword evidence="2" id="KW-1185">Reference proteome</keyword>
<dbReference type="SUPFAM" id="SSF49899">
    <property type="entry name" value="Concanavalin A-like lectins/glucanases"/>
    <property type="match status" value="1"/>
</dbReference>
<dbReference type="InterPro" id="IPR043136">
    <property type="entry name" value="B30.2/SPRY_sf"/>
</dbReference>
<dbReference type="PROSITE" id="PS50188">
    <property type="entry name" value="B302_SPRY"/>
    <property type="match status" value="1"/>
</dbReference>
<feature type="domain" description="B30.2/SPRY" evidence="1">
    <location>
        <begin position="1"/>
        <end position="93"/>
    </location>
</feature>
<dbReference type="WBParaSite" id="ACRNAN_scaffold6208.g23435.t1">
    <property type="protein sequence ID" value="ACRNAN_scaffold6208.g23435.t1"/>
    <property type="gene ID" value="ACRNAN_scaffold6208.g23435"/>
</dbReference>
<dbReference type="SMART" id="SM00449">
    <property type="entry name" value="SPRY"/>
    <property type="match status" value="1"/>
</dbReference>
<dbReference type="AlphaFoldDB" id="A0A914E916"/>
<evidence type="ECO:0000313" key="2">
    <source>
        <dbReference type="Proteomes" id="UP000887540"/>
    </source>
</evidence>
<name>A0A914E916_9BILA</name>
<evidence type="ECO:0000259" key="1">
    <source>
        <dbReference type="PROSITE" id="PS50188"/>
    </source>
</evidence>
<dbReference type="InterPro" id="IPR003877">
    <property type="entry name" value="SPRY_dom"/>
</dbReference>